<dbReference type="AlphaFoldDB" id="A0A316Z0K2"/>
<dbReference type="InterPro" id="IPR006650">
    <property type="entry name" value="A/AMP_deam_AS"/>
</dbReference>
<organism evidence="13 14">
    <name type="scientific">Acaromyces ingoldii</name>
    <dbReference type="NCBI Taxonomy" id="215250"/>
    <lineage>
        <taxon>Eukaryota</taxon>
        <taxon>Fungi</taxon>
        <taxon>Dikarya</taxon>
        <taxon>Basidiomycota</taxon>
        <taxon>Ustilaginomycotina</taxon>
        <taxon>Exobasidiomycetes</taxon>
        <taxon>Exobasidiales</taxon>
        <taxon>Cryptobasidiaceae</taxon>
        <taxon>Acaromyces</taxon>
    </lineage>
</organism>
<protein>
    <recommendedName>
        <fullName evidence="9">AMP deaminase</fullName>
        <ecNumber evidence="4">3.5.4.6</ecNumber>
    </recommendedName>
    <alternativeName>
        <fullName evidence="10">Myoadenylate deaminase</fullName>
    </alternativeName>
</protein>
<evidence type="ECO:0000313" key="13">
    <source>
        <dbReference type="EMBL" id="PWN93625.1"/>
    </source>
</evidence>
<dbReference type="UniPathway" id="UPA00591">
    <property type="reaction ID" value="UER00663"/>
</dbReference>
<dbReference type="Proteomes" id="UP000245768">
    <property type="component" value="Unassembled WGS sequence"/>
</dbReference>
<dbReference type="PROSITE" id="PS00485">
    <property type="entry name" value="A_DEAMINASE"/>
    <property type="match status" value="1"/>
</dbReference>
<gene>
    <name evidence="13" type="ORF">FA10DRAFT_247898</name>
</gene>
<sequence length="911" mass="103935">MATDSRRPSGVSRLYSSADTDTPDSSRPSSPSHDGLISPGLHHRPSAGAAHYSEQDEKQLHQSDSRFWAQRRTSTPAALTEKLQAMSTTDSAVEDGSSDAAGSKVDLTTSGEGHHVPTPHAAHITGEQASGFFEIQEEEKVPSHRPGQVEDVKEQVKRYAASPAEAAAALASMGATSEQASSAKAPGSDELTDELRALYVNLQKCLDLRDKYMDVSLQGKWEDNPRNWDAEYCEKWDKENGRGSQSRDIREKECGTIKVDGSALCSDGVTPKPWRVYPAPPRPHWEHFEPAPQSSFVVRPTSVNPLPPAIPPASPANAKAAQALLEATGRRPGVFSMEHVSIPGRHQVKGQNVSWAMDESGVCQVWMEEDKKKLGQQEPQAQANGSTPKPLFRIPSIREYFRDLDYLLSVISDGPTKSFAWRRLKYLDGKWNLYILLNEYRELADMKRVPHRDFYNVRKVDTHVHHSASMNQKHLLRFIKAKIKRFPDDVVIFRDGSHLTLQQVFESLNLTAYDLSIDTLDMHAHQDAFHRFDKFNLKYNPIGESRLREIFLKTDNLIKGRYLAEITKELFADLEQSKYQMTEYRISIYGRSRSEWEKLAAWIVDNNLFSPNVRWLIQVPRLYEVYKANGTVENFEQLLDNVFGPLFEVTQDPSSYPKLHIFLQRVVGFDVVDDESKAERRMHRKFPVPKLWDYKQSPPYNYWMYYMFANMSSLNHWRRMRGFNTFVLRPHAGEAGDTDHMAAAYLTSQSISHGILLRKVPALQYLYYLKQIGMAMSPLSNNALFLSYERNPFPQFLRMGMNVSISTDDPLQFHLSKEPLLEEYSVATQIYKLTPSDMCELARHSVLQSGFETELVRHWLGPSYFVKGPRGNNVAKSNVPDIRLRFREETLQEELDLVWRYTQPKDGPSTK</sequence>
<comment type="similarity">
    <text evidence="3 11">Belongs to the metallo-dependent hydrolases superfamily. Adenosine and AMP deaminases family.</text>
</comment>
<dbReference type="FunFam" id="4.10.800.20:FF:000001">
    <property type="entry name" value="AMP deaminase"/>
    <property type="match status" value="1"/>
</dbReference>
<evidence type="ECO:0000256" key="5">
    <source>
        <dbReference type="ARBA" id="ARBA00022723"/>
    </source>
</evidence>
<feature type="compositionally biased region" description="Low complexity" evidence="12">
    <location>
        <begin position="16"/>
        <end position="32"/>
    </location>
</feature>
<dbReference type="GeneID" id="37041387"/>
<keyword evidence="5" id="KW-0479">Metal-binding</keyword>
<dbReference type="GO" id="GO:0046033">
    <property type="term" value="P:AMP metabolic process"/>
    <property type="evidence" value="ECO:0007669"/>
    <property type="project" value="TreeGrafter"/>
</dbReference>
<evidence type="ECO:0000256" key="9">
    <source>
        <dbReference type="ARBA" id="ARBA00072037"/>
    </source>
</evidence>
<evidence type="ECO:0000256" key="10">
    <source>
        <dbReference type="ARBA" id="ARBA00078830"/>
    </source>
</evidence>
<dbReference type="InterPro" id="IPR006329">
    <property type="entry name" value="AMPD"/>
</dbReference>
<keyword evidence="14" id="KW-1185">Reference proteome</keyword>
<accession>A0A316Z0K2</accession>
<dbReference type="GO" id="GO:0046872">
    <property type="term" value="F:metal ion binding"/>
    <property type="evidence" value="ECO:0007669"/>
    <property type="project" value="UniProtKB-KW"/>
</dbReference>
<feature type="compositionally biased region" description="Basic and acidic residues" evidence="12">
    <location>
        <begin position="53"/>
        <end position="64"/>
    </location>
</feature>
<evidence type="ECO:0000256" key="2">
    <source>
        <dbReference type="ARBA" id="ARBA00004955"/>
    </source>
</evidence>
<evidence type="ECO:0000256" key="6">
    <source>
        <dbReference type="ARBA" id="ARBA00022801"/>
    </source>
</evidence>
<dbReference type="Gene3D" id="3.20.20.140">
    <property type="entry name" value="Metal-dependent hydrolases"/>
    <property type="match status" value="1"/>
</dbReference>
<feature type="region of interest" description="Disordered" evidence="12">
    <location>
        <begin position="1"/>
        <end position="120"/>
    </location>
</feature>
<dbReference type="PANTHER" id="PTHR11359:SF0">
    <property type="entry name" value="AMP DEAMINASE"/>
    <property type="match status" value="1"/>
</dbReference>
<dbReference type="PANTHER" id="PTHR11359">
    <property type="entry name" value="AMP DEAMINASE"/>
    <property type="match status" value="1"/>
</dbReference>
<dbReference type="GO" id="GO:0032264">
    <property type="term" value="P:IMP salvage"/>
    <property type="evidence" value="ECO:0007669"/>
    <property type="project" value="UniProtKB-UniPathway"/>
</dbReference>
<dbReference type="GO" id="GO:0003876">
    <property type="term" value="F:AMP deaminase activity"/>
    <property type="evidence" value="ECO:0007669"/>
    <property type="project" value="UniProtKB-EC"/>
</dbReference>
<evidence type="ECO:0000256" key="4">
    <source>
        <dbReference type="ARBA" id="ARBA00012775"/>
    </source>
</evidence>
<evidence type="ECO:0000256" key="11">
    <source>
        <dbReference type="PIRNR" id="PIRNR001251"/>
    </source>
</evidence>
<evidence type="ECO:0000313" key="14">
    <source>
        <dbReference type="Proteomes" id="UP000245768"/>
    </source>
</evidence>
<dbReference type="Pfam" id="PF19326">
    <property type="entry name" value="AMP_deaminase"/>
    <property type="match status" value="1"/>
</dbReference>
<dbReference type="CDD" id="cd01319">
    <property type="entry name" value="AMPD"/>
    <property type="match status" value="1"/>
</dbReference>
<keyword evidence="8" id="KW-0546">Nucleotide metabolism</keyword>
<dbReference type="OrthoDB" id="1723809at2759"/>
<evidence type="ECO:0000256" key="3">
    <source>
        <dbReference type="ARBA" id="ARBA00006676"/>
    </source>
</evidence>
<dbReference type="Gene3D" id="4.10.800.20">
    <property type="match status" value="1"/>
</dbReference>
<dbReference type="FunCoup" id="A0A316Z0K2">
    <property type="interactions" value="287"/>
</dbReference>
<dbReference type="STRING" id="215250.A0A316Z0K2"/>
<evidence type="ECO:0000256" key="1">
    <source>
        <dbReference type="ARBA" id="ARBA00001947"/>
    </source>
</evidence>
<reference evidence="13 14" key="1">
    <citation type="journal article" date="2018" name="Mol. Biol. Evol.">
        <title>Broad Genomic Sampling Reveals a Smut Pathogenic Ancestry of the Fungal Clade Ustilaginomycotina.</title>
        <authorList>
            <person name="Kijpornyongpan T."/>
            <person name="Mondo S.J."/>
            <person name="Barry K."/>
            <person name="Sandor L."/>
            <person name="Lee J."/>
            <person name="Lipzen A."/>
            <person name="Pangilinan J."/>
            <person name="LaButti K."/>
            <person name="Hainaut M."/>
            <person name="Henrissat B."/>
            <person name="Grigoriev I.V."/>
            <person name="Spatafora J.W."/>
            <person name="Aime M.C."/>
        </authorList>
    </citation>
    <scope>NUCLEOTIDE SEQUENCE [LARGE SCALE GENOMIC DNA]</scope>
    <source>
        <strain evidence="13 14">MCA 4198</strain>
    </source>
</reference>
<dbReference type="SUPFAM" id="SSF51556">
    <property type="entry name" value="Metallo-dependent hydrolases"/>
    <property type="match status" value="1"/>
</dbReference>
<keyword evidence="7" id="KW-0862">Zinc</keyword>
<dbReference type="InParanoid" id="A0A316Z0K2"/>
<dbReference type="FunFam" id="3.20.20.140:FF:000035">
    <property type="entry name" value="Probable amp deaminase"/>
    <property type="match status" value="1"/>
</dbReference>
<comment type="pathway">
    <text evidence="2">Purine metabolism; IMP biosynthesis via salvage pathway; IMP from AMP: step 1/1.</text>
</comment>
<evidence type="ECO:0000256" key="8">
    <source>
        <dbReference type="ARBA" id="ARBA00023080"/>
    </source>
</evidence>
<dbReference type="NCBIfam" id="TIGR01429">
    <property type="entry name" value="AMP_deaminase"/>
    <property type="match status" value="1"/>
</dbReference>
<dbReference type="EC" id="3.5.4.6" evidence="4"/>
<name>A0A316Z0K2_9BASI</name>
<comment type="cofactor">
    <cofactor evidence="1">
        <name>Zn(2+)</name>
        <dbReference type="ChEBI" id="CHEBI:29105"/>
    </cofactor>
</comment>
<dbReference type="InterPro" id="IPR032466">
    <property type="entry name" value="Metal_Hydrolase"/>
</dbReference>
<dbReference type="GO" id="GO:0005829">
    <property type="term" value="C:cytosol"/>
    <property type="evidence" value="ECO:0007669"/>
    <property type="project" value="TreeGrafter"/>
</dbReference>
<dbReference type="PIRSF" id="PIRSF001251">
    <property type="entry name" value="AMP_deaminase_met"/>
    <property type="match status" value="1"/>
</dbReference>
<evidence type="ECO:0000256" key="12">
    <source>
        <dbReference type="SAM" id="MobiDB-lite"/>
    </source>
</evidence>
<proteinExistence type="inferred from homology"/>
<dbReference type="RefSeq" id="XP_025380823.1">
    <property type="nucleotide sequence ID" value="XM_025519471.1"/>
</dbReference>
<keyword evidence="6" id="KW-0378">Hydrolase</keyword>
<dbReference type="EMBL" id="KZ819634">
    <property type="protein sequence ID" value="PWN93625.1"/>
    <property type="molecule type" value="Genomic_DNA"/>
</dbReference>
<evidence type="ECO:0000256" key="7">
    <source>
        <dbReference type="ARBA" id="ARBA00022833"/>
    </source>
</evidence>